<organism evidence="1">
    <name type="scientific">Cacopsylla melanoneura</name>
    <dbReference type="NCBI Taxonomy" id="428564"/>
    <lineage>
        <taxon>Eukaryota</taxon>
        <taxon>Metazoa</taxon>
        <taxon>Ecdysozoa</taxon>
        <taxon>Arthropoda</taxon>
        <taxon>Hexapoda</taxon>
        <taxon>Insecta</taxon>
        <taxon>Pterygota</taxon>
        <taxon>Neoptera</taxon>
        <taxon>Paraneoptera</taxon>
        <taxon>Hemiptera</taxon>
        <taxon>Sternorrhyncha</taxon>
        <taxon>Psylloidea</taxon>
        <taxon>Psyllidae</taxon>
        <taxon>Psyllinae</taxon>
        <taxon>Cacopsylla</taxon>
    </lineage>
</organism>
<dbReference type="EMBL" id="HBUF01341926">
    <property type="protein sequence ID" value="CAG6704732.1"/>
    <property type="molecule type" value="Transcribed_RNA"/>
</dbReference>
<dbReference type="EMBL" id="HBUF01098066">
    <property type="protein sequence ID" value="CAG6637371.1"/>
    <property type="molecule type" value="Transcribed_RNA"/>
</dbReference>
<protein>
    <submittedName>
        <fullName evidence="1">Uncharacterized protein</fullName>
    </submittedName>
</protein>
<sequence length="176" mass="20357">MSYQDIVAMMASLDPTDPCSSVKTREQLDRWTHQIELLLSDPNTIEGHDRPEARERFKMFLETRRLNRASKVLEYWEQVNEWNKTNDAYTSTPSVDEKAITNLMSEARTIIQFASENLNFTCAQIELLENALQANDPASVRAALETSLTDAKELLKPQYEAFRKTLRENNSHLLYN</sequence>
<reference evidence="1" key="1">
    <citation type="submission" date="2021-05" db="EMBL/GenBank/DDBJ databases">
        <authorList>
            <person name="Alioto T."/>
            <person name="Alioto T."/>
            <person name="Gomez Garrido J."/>
        </authorList>
    </citation>
    <scope>NUCLEOTIDE SEQUENCE</scope>
</reference>
<dbReference type="AlphaFoldDB" id="A0A8D8QSD0"/>
<name>A0A8D8QSD0_9HEMI</name>
<dbReference type="EMBL" id="HBUF01341927">
    <property type="protein sequence ID" value="CAG6704733.1"/>
    <property type="molecule type" value="Transcribed_RNA"/>
</dbReference>
<proteinExistence type="predicted"/>
<accession>A0A8D8QSD0</accession>
<evidence type="ECO:0000313" key="1">
    <source>
        <dbReference type="EMBL" id="CAG6637371.1"/>
    </source>
</evidence>
<dbReference type="EMBL" id="HBUF01341925">
    <property type="protein sequence ID" value="CAG6704731.1"/>
    <property type="molecule type" value="Transcribed_RNA"/>
</dbReference>
<dbReference type="EMBL" id="HBUF01598047">
    <property type="protein sequence ID" value="CAG6775300.1"/>
    <property type="molecule type" value="Transcribed_RNA"/>
</dbReference>
<dbReference type="EMBL" id="HBUF01598046">
    <property type="protein sequence ID" value="CAG6775299.1"/>
    <property type="molecule type" value="Transcribed_RNA"/>
</dbReference>
<dbReference type="EMBL" id="HBUF01341929">
    <property type="protein sequence ID" value="CAG6704735.1"/>
    <property type="molecule type" value="Transcribed_RNA"/>
</dbReference>
<dbReference type="EMBL" id="HBUF01341928">
    <property type="protein sequence ID" value="CAG6704734.1"/>
    <property type="molecule type" value="Transcribed_RNA"/>
</dbReference>